<dbReference type="PANTHER" id="PTHR42718:SF9">
    <property type="entry name" value="MAJOR FACILITATOR SUPERFAMILY MULTIDRUG TRANSPORTER MFSC"/>
    <property type="match status" value="1"/>
</dbReference>
<dbReference type="OrthoDB" id="146360at2"/>
<dbReference type="Proteomes" id="UP000185934">
    <property type="component" value="Chromosome"/>
</dbReference>
<dbReference type="Pfam" id="PF07690">
    <property type="entry name" value="MFS_1"/>
    <property type="match status" value="1"/>
</dbReference>
<feature type="transmembrane region" description="Helical" evidence="8">
    <location>
        <begin position="171"/>
        <end position="193"/>
    </location>
</feature>
<evidence type="ECO:0000313" key="10">
    <source>
        <dbReference type="EMBL" id="APV44483.1"/>
    </source>
</evidence>
<dbReference type="PRINTS" id="PR01036">
    <property type="entry name" value="TCRTETB"/>
</dbReference>
<comment type="similarity">
    <text evidence="2">Belongs to the major facilitator superfamily. EmrB family.</text>
</comment>
<dbReference type="AlphaFoldDB" id="A0A1P8F7S2"/>
<dbReference type="PROSITE" id="PS50850">
    <property type="entry name" value="MFS"/>
    <property type="match status" value="1"/>
</dbReference>
<evidence type="ECO:0000259" key="9">
    <source>
        <dbReference type="PROSITE" id="PS50850"/>
    </source>
</evidence>
<reference evidence="11" key="1">
    <citation type="submission" date="2016-11" db="EMBL/GenBank/DDBJ databases">
        <title>Dehalogenimonas formicexedens sp. nov., a chlorinated alkane respiring bacterium isolated from contaminated groundwater.</title>
        <authorList>
            <person name="Key T.A."/>
            <person name="Bowman K.S."/>
            <person name="Lee I."/>
            <person name="Chun J."/>
            <person name="Albuquerque L."/>
            <person name="da Costa M.S."/>
            <person name="Rainey F.A."/>
            <person name="Moe W.M."/>
        </authorList>
    </citation>
    <scope>NUCLEOTIDE SEQUENCE [LARGE SCALE GENOMIC DNA]</scope>
    <source>
        <strain evidence="11">NSZ-14</strain>
    </source>
</reference>
<feature type="transmembrane region" description="Helical" evidence="8">
    <location>
        <begin position="85"/>
        <end position="106"/>
    </location>
</feature>
<feature type="transmembrane region" description="Helical" evidence="8">
    <location>
        <begin position="485"/>
        <end position="507"/>
    </location>
</feature>
<evidence type="ECO:0000256" key="1">
    <source>
        <dbReference type="ARBA" id="ARBA00004651"/>
    </source>
</evidence>
<organism evidence="10 11">
    <name type="scientific">Dehalogenimonas formicexedens</name>
    <dbReference type="NCBI Taxonomy" id="1839801"/>
    <lineage>
        <taxon>Bacteria</taxon>
        <taxon>Bacillati</taxon>
        <taxon>Chloroflexota</taxon>
        <taxon>Dehalococcoidia</taxon>
        <taxon>Dehalococcoidales</taxon>
        <taxon>Dehalococcoidaceae</taxon>
        <taxon>Dehalogenimonas</taxon>
    </lineage>
</organism>
<dbReference type="InterPro" id="IPR020846">
    <property type="entry name" value="MFS_dom"/>
</dbReference>
<dbReference type="STRING" id="1839801.Dform_01150"/>
<dbReference type="EMBL" id="CP018258">
    <property type="protein sequence ID" value="APV44483.1"/>
    <property type="molecule type" value="Genomic_DNA"/>
</dbReference>
<keyword evidence="11" id="KW-1185">Reference proteome</keyword>
<feature type="transmembrane region" description="Helical" evidence="8">
    <location>
        <begin position="142"/>
        <end position="165"/>
    </location>
</feature>
<dbReference type="GO" id="GO:0005886">
    <property type="term" value="C:plasma membrane"/>
    <property type="evidence" value="ECO:0007669"/>
    <property type="project" value="UniProtKB-SubCell"/>
</dbReference>
<feature type="transmembrane region" description="Helical" evidence="8">
    <location>
        <begin position="275"/>
        <end position="298"/>
    </location>
</feature>
<keyword evidence="3" id="KW-0813">Transport</keyword>
<name>A0A1P8F7S2_9CHLR</name>
<dbReference type="Gene3D" id="1.20.1250.20">
    <property type="entry name" value="MFS general substrate transporter like domains"/>
    <property type="match status" value="1"/>
</dbReference>
<dbReference type="RefSeq" id="WP_076004161.1">
    <property type="nucleotide sequence ID" value="NZ_CP018258.1"/>
</dbReference>
<comment type="subcellular location">
    <subcellularLocation>
        <location evidence="1">Cell membrane</location>
        <topology evidence="1">Multi-pass membrane protein</topology>
    </subcellularLocation>
</comment>
<evidence type="ECO:0000256" key="8">
    <source>
        <dbReference type="SAM" id="Phobius"/>
    </source>
</evidence>
<keyword evidence="4" id="KW-1003">Cell membrane</keyword>
<evidence type="ECO:0000256" key="4">
    <source>
        <dbReference type="ARBA" id="ARBA00022475"/>
    </source>
</evidence>
<dbReference type="NCBIfam" id="TIGR00711">
    <property type="entry name" value="efflux_EmrB"/>
    <property type="match status" value="1"/>
</dbReference>
<feature type="transmembrane region" description="Helical" evidence="8">
    <location>
        <begin position="335"/>
        <end position="354"/>
    </location>
</feature>
<feature type="transmembrane region" description="Helical" evidence="8">
    <location>
        <begin position="366"/>
        <end position="389"/>
    </location>
</feature>
<dbReference type="GO" id="GO:0022857">
    <property type="term" value="F:transmembrane transporter activity"/>
    <property type="evidence" value="ECO:0007669"/>
    <property type="project" value="InterPro"/>
</dbReference>
<feature type="transmembrane region" description="Helical" evidence="8">
    <location>
        <begin position="17"/>
        <end position="37"/>
    </location>
</feature>
<feature type="transmembrane region" description="Helical" evidence="8">
    <location>
        <begin position="57"/>
        <end position="73"/>
    </location>
</feature>
<keyword evidence="7 8" id="KW-0472">Membrane</keyword>
<proteinExistence type="inferred from homology"/>
<feature type="transmembrane region" description="Helical" evidence="8">
    <location>
        <begin position="304"/>
        <end position="323"/>
    </location>
</feature>
<feature type="transmembrane region" description="Helical" evidence="8">
    <location>
        <begin position="205"/>
        <end position="224"/>
    </location>
</feature>
<dbReference type="CDD" id="cd17321">
    <property type="entry name" value="MFS_MMR_MDR_like"/>
    <property type="match status" value="1"/>
</dbReference>
<dbReference type="InterPro" id="IPR036259">
    <property type="entry name" value="MFS_trans_sf"/>
</dbReference>
<evidence type="ECO:0000256" key="3">
    <source>
        <dbReference type="ARBA" id="ARBA00022448"/>
    </source>
</evidence>
<evidence type="ECO:0000256" key="2">
    <source>
        <dbReference type="ARBA" id="ARBA00008537"/>
    </source>
</evidence>
<gene>
    <name evidence="10" type="ORF">Dform_01150</name>
</gene>
<sequence length="521" mass="54378">MFSEDVALAQSRSHNKWLILAVLSAALFMINLDVTIVNIALPDIMDKLSASLADAEWILNAYVLVFAVLLITMGRLGDMFGRKKLFTLGLGLFTGASLLCGLAPGIEWLVTARVLQAAGGAAMMPATLSILNVTFHGGQRGLAMGIWGASAGAAAALGPLIGGLLVGSLGWQWIFLVNLPIGLAALVAARKIIPESRDPGSGKSIDYPGIVTASIGLGTLTYALVEGQSFGWTSPVTLTLVGISLLAGAVFITVEARSAAPLIELSLFRNLSFTAGNILGLLLMFCLVGGIFLSVMYLQMVRQFTPMHAGLLVLPLPLALMIVSPLAGRLADHIPMRWAMSAGMLIVAGAFYFLKQLGMNTGWVEIALPMAGAGVGLGLVMAPLGTVVMGSAPVASSGAASGVLTTMRQVGATLGISALGAVLQFQLVANLKYFFGYIPFMPQSAKDAMLEAVSKGGMTGPSFSDAPSFLQDLIGQIMREQFNGAISTAMTVAMFVAVAGAVSALLIKYRPSRRDIPATRE</sequence>
<evidence type="ECO:0000256" key="7">
    <source>
        <dbReference type="ARBA" id="ARBA00023136"/>
    </source>
</evidence>
<dbReference type="SUPFAM" id="SSF103473">
    <property type="entry name" value="MFS general substrate transporter"/>
    <property type="match status" value="1"/>
</dbReference>
<feature type="domain" description="Major facilitator superfamily (MFS) profile" evidence="9">
    <location>
        <begin position="19"/>
        <end position="512"/>
    </location>
</feature>
<evidence type="ECO:0000313" key="11">
    <source>
        <dbReference type="Proteomes" id="UP000185934"/>
    </source>
</evidence>
<dbReference type="KEGG" id="dfo:Dform_01150"/>
<keyword evidence="6 8" id="KW-1133">Transmembrane helix</keyword>
<evidence type="ECO:0000256" key="5">
    <source>
        <dbReference type="ARBA" id="ARBA00022692"/>
    </source>
</evidence>
<keyword evidence="5 8" id="KW-0812">Transmembrane</keyword>
<dbReference type="InterPro" id="IPR011701">
    <property type="entry name" value="MFS"/>
</dbReference>
<dbReference type="PANTHER" id="PTHR42718">
    <property type="entry name" value="MAJOR FACILITATOR SUPERFAMILY MULTIDRUG TRANSPORTER MFSC"/>
    <property type="match status" value="1"/>
</dbReference>
<protein>
    <submittedName>
        <fullName evidence="10">Drug resistance transporter, EmrB/QacA subfamily</fullName>
    </submittedName>
</protein>
<evidence type="ECO:0000256" key="6">
    <source>
        <dbReference type="ARBA" id="ARBA00022989"/>
    </source>
</evidence>
<accession>A0A1P8F7S2</accession>
<dbReference type="InterPro" id="IPR004638">
    <property type="entry name" value="EmrB-like"/>
</dbReference>
<feature type="transmembrane region" description="Helical" evidence="8">
    <location>
        <begin position="410"/>
        <end position="429"/>
    </location>
</feature>
<dbReference type="Gene3D" id="1.20.1720.10">
    <property type="entry name" value="Multidrug resistance protein D"/>
    <property type="match status" value="1"/>
</dbReference>
<feature type="transmembrane region" description="Helical" evidence="8">
    <location>
        <begin position="112"/>
        <end position="135"/>
    </location>
</feature>
<feature type="transmembrane region" description="Helical" evidence="8">
    <location>
        <begin position="236"/>
        <end position="254"/>
    </location>
</feature>